<dbReference type="InterPro" id="IPR036615">
    <property type="entry name" value="Mur_ligase_C_dom_sf"/>
</dbReference>
<dbReference type="HAMAP" id="MF_00208">
    <property type="entry name" value="MurE"/>
    <property type="match status" value="1"/>
</dbReference>
<keyword evidence="4 5" id="KW-0573">Peptidoglycan synthesis</keyword>
<dbReference type="Pfam" id="PF08245">
    <property type="entry name" value="Mur_ligase_M"/>
    <property type="match status" value="1"/>
</dbReference>
<comment type="pathway">
    <text evidence="4 5">Cell wall biogenesis; peptidoglycan biosynthesis.</text>
</comment>
<dbReference type="InterPro" id="IPR005761">
    <property type="entry name" value="UDP-N-AcMur-Glu-dNH2Pim_ligase"/>
</dbReference>
<comment type="caution">
    <text evidence="9">The sequence shown here is derived from an EMBL/GenBank/DDBJ whole genome shotgun (WGS) entry which is preliminary data.</text>
</comment>
<dbReference type="Gene3D" id="3.40.1190.10">
    <property type="entry name" value="Mur-like, catalytic domain"/>
    <property type="match status" value="1"/>
</dbReference>
<feature type="binding site" evidence="4">
    <location>
        <begin position="218"/>
        <end position="219"/>
    </location>
    <ligand>
        <name>UDP-N-acetyl-alpha-D-muramoyl-L-alanyl-D-glutamate</name>
        <dbReference type="ChEBI" id="CHEBI:83900"/>
    </ligand>
</feature>
<keyword evidence="2 4" id="KW-0132">Cell division</keyword>
<name>A0A5J5IR39_9MICO</name>
<dbReference type="InterPro" id="IPR035911">
    <property type="entry name" value="MurE/MurF_N"/>
</dbReference>
<dbReference type="EC" id="6.3.2.-" evidence="4"/>
<keyword evidence="10" id="KW-1185">Reference proteome</keyword>
<evidence type="ECO:0000256" key="4">
    <source>
        <dbReference type="HAMAP-Rule" id="MF_00208"/>
    </source>
</evidence>
<keyword evidence="4" id="KW-0547">Nucleotide-binding</keyword>
<dbReference type="InterPro" id="IPR013221">
    <property type="entry name" value="Mur_ligase_cen"/>
</dbReference>
<evidence type="ECO:0000256" key="6">
    <source>
        <dbReference type="SAM" id="MobiDB-lite"/>
    </source>
</evidence>
<feature type="compositionally biased region" description="Basic and acidic residues" evidence="6">
    <location>
        <begin position="81"/>
        <end position="98"/>
    </location>
</feature>
<evidence type="ECO:0000256" key="3">
    <source>
        <dbReference type="ARBA" id="ARBA00023306"/>
    </source>
</evidence>
<comment type="caution">
    <text evidence="4">Lacks conserved residue(s) required for the propagation of feature annotation.</text>
</comment>
<protein>
    <recommendedName>
        <fullName evidence="4">UDP-N-acetylmuramyl-tripeptide synthetase</fullName>
        <ecNumber evidence="4">6.3.2.-</ecNumber>
    </recommendedName>
    <alternativeName>
        <fullName evidence="4">UDP-MurNAc-tripeptide synthetase</fullName>
    </alternativeName>
</protein>
<evidence type="ECO:0000259" key="7">
    <source>
        <dbReference type="Pfam" id="PF02875"/>
    </source>
</evidence>
<dbReference type="GO" id="GO:0000287">
    <property type="term" value="F:magnesium ion binding"/>
    <property type="evidence" value="ECO:0007669"/>
    <property type="project" value="UniProtKB-UniRule"/>
</dbReference>
<dbReference type="UniPathway" id="UPA00219"/>
<keyword evidence="4" id="KW-0460">Magnesium</keyword>
<organism evidence="9 10">
    <name type="scientific">Microbacterium radiodurans</name>
    <dbReference type="NCBI Taxonomy" id="661398"/>
    <lineage>
        <taxon>Bacteria</taxon>
        <taxon>Bacillati</taxon>
        <taxon>Actinomycetota</taxon>
        <taxon>Actinomycetes</taxon>
        <taxon>Micrococcales</taxon>
        <taxon>Microbacteriaceae</taxon>
        <taxon>Microbacterium</taxon>
    </lineage>
</organism>
<dbReference type="OrthoDB" id="9800958at2"/>
<evidence type="ECO:0000256" key="2">
    <source>
        <dbReference type="ARBA" id="ARBA00022618"/>
    </source>
</evidence>
<gene>
    <name evidence="4" type="primary">murE</name>
    <name evidence="9" type="ORF">F6B42_14090</name>
</gene>
<dbReference type="InterPro" id="IPR004101">
    <property type="entry name" value="Mur_ligase_C"/>
</dbReference>
<reference evidence="10" key="1">
    <citation type="submission" date="2019-09" db="EMBL/GenBank/DDBJ databases">
        <title>Mumia zhuanghuii sp. nov. isolated from the intestinal contents of plateau pika (Ochotona curzoniae) in the Qinghai-Tibet plateau of China.</title>
        <authorList>
            <person name="Tian Z."/>
        </authorList>
    </citation>
    <scope>NUCLEOTIDE SEQUENCE [LARGE SCALE GENOMIC DNA]</scope>
    <source>
        <strain evidence="10">DSM 25564</strain>
    </source>
</reference>
<keyword evidence="4 9" id="KW-0436">Ligase</keyword>
<dbReference type="Gene3D" id="3.90.190.20">
    <property type="entry name" value="Mur ligase, C-terminal domain"/>
    <property type="match status" value="1"/>
</dbReference>
<dbReference type="InterPro" id="IPR036565">
    <property type="entry name" value="Mur-like_cat_sf"/>
</dbReference>
<keyword evidence="4 5" id="KW-0961">Cell wall biogenesis/degradation</keyword>
<dbReference type="PANTHER" id="PTHR23135:SF4">
    <property type="entry name" value="UDP-N-ACETYLMURAMOYL-L-ALANYL-D-GLUTAMATE--2,6-DIAMINOPIMELATE LIGASE MURE HOMOLOG, CHLOROPLASTIC"/>
    <property type="match status" value="1"/>
</dbReference>
<dbReference type="GO" id="GO:0009252">
    <property type="term" value="P:peptidoglycan biosynthetic process"/>
    <property type="evidence" value="ECO:0007669"/>
    <property type="project" value="UniProtKB-UniRule"/>
</dbReference>
<keyword evidence="4" id="KW-0067">ATP-binding</keyword>
<dbReference type="AlphaFoldDB" id="A0A5J5IR39"/>
<keyword evidence="4" id="KW-0963">Cytoplasm</keyword>
<accession>A0A5J5IR39</accession>
<keyword evidence="3 4" id="KW-0131">Cell cycle</keyword>
<comment type="function">
    <text evidence="4">Catalyzes the addition of an amino acid to the nucleotide precursor UDP-N-acetylmuramoyl-L-alanyl-D-glutamate (UMAG) in the biosynthesis of bacterial cell-wall peptidoglycan.</text>
</comment>
<dbReference type="GO" id="GO:0071555">
    <property type="term" value="P:cell wall organization"/>
    <property type="evidence" value="ECO:0007669"/>
    <property type="project" value="UniProtKB-KW"/>
</dbReference>
<evidence type="ECO:0000256" key="1">
    <source>
        <dbReference type="ARBA" id="ARBA00005898"/>
    </source>
</evidence>
<feature type="region of interest" description="Disordered" evidence="6">
    <location>
        <begin position="78"/>
        <end position="99"/>
    </location>
</feature>
<dbReference type="Pfam" id="PF02875">
    <property type="entry name" value="Mur_ligase_C"/>
    <property type="match status" value="1"/>
</dbReference>
<dbReference type="SUPFAM" id="SSF53623">
    <property type="entry name" value="MurD-like peptide ligases, catalytic domain"/>
    <property type="match status" value="1"/>
</dbReference>
<dbReference type="SUPFAM" id="SSF53244">
    <property type="entry name" value="MurD-like peptide ligases, peptide-binding domain"/>
    <property type="match status" value="1"/>
</dbReference>
<dbReference type="NCBIfam" id="TIGR01085">
    <property type="entry name" value="murE"/>
    <property type="match status" value="1"/>
</dbReference>
<feature type="binding site" evidence="4">
    <location>
        <position position="253"/>
    </location>
    <ligand>
        <name>UDP-N-acetyl-alpha-D-muramoyl-L-alanyl-D-glutamate</name>
        <dbReference type="ChEBI" id="CHEBI:83900"/>
    </ligand>
</feature>
<feature type="modified residue" description="N6-carboxylysine" evidence="4">
    <location>
        <position position="285"/>
    </location>
</feature>
<comment type="PTM">
    <text evidence="4">Carboxylation is probably crucial for Mg(2+) binding and, consequently, for the gamma-phosphate positioning of ATP.</text>
</comment>
<proteinExistence type="inferred from homology"/>
<feature type="binding site" evidence="4">
    <location>
        <position position="98"/>
    </location>
    <ligand>
        <name>UDP-N-acetyl-alpha-D-muramoyl-L-alanyl-D-glutamate</name>
        <dbReference type="ChEBI" id="CHEBI:83900"/>
    </ligand>
</feature>
<dbReference type="GO" id="GO:0005524">
    <property type="term" value="F:ATP binding"/>
    <property type="evidence" value="ECO:0007669"/>
    <property type="project" value="UniProtKB-UniRule"/>
</dbReference>
<dbReference type="EMBL" id="VYRZ01000004">
    <property type="protein sequence ID" value="KAA9084111.1"/>
    <property type="molecule type" value="Genomic_DNA"/>
</dbReference>
<sequence length="553" mass="57523">MGRVAHGVGQQRRRPADGARTAGLRPSRPRSAADGRSASSERTIFAARTPKLPSDRALSSPGDAMVRYADDRASSILGRTIGDDGAHDRPRPRLRGDSRAVSPGDVFVALCSGAPARRHIDEALVRGAGAVLAADDVGHPDPRVRRIPDLLIRIGALASEYTGDPSAHLAVVGVTGTNGKTSTVQLLAQAWTGLGLPAATIGTLGAGMHGSLVPTGLTTPGVVEFHELLADFRRADAAAVAVELSSHALMQGRVDGARFDVAAFTNLTRDHLDYHPSMDAYGEAKRRILELPGLSAVAMNVDDPYVAGLVPPRGLDLVGVSTRGAPHAGVRAEAVRLHPSGADFTLVVGRGRAHISSPLLGRFNVDNLTMTAAILHAQGEPIERIVDALAAVRRIPGRMQVVQPYAAGPRVVVDYAHTPDALRQALAALSPRSGDLIVVFGCTGERDRGKRPEMAAIAEAGADLVVVTDDDVHGEDGDEIVAEVLAGFRDASAVRVVRDRAQAIREAIAAAGAGDTVLIAGMGHEAVVSASGEPVGTDATLAADALRARTPAR</sequence>
<dbReference type="PANTHER" id="PTHR23135">
    <property type="entry name" value="MUR LIGASE FAMILY MEMBER"/>
    <property type="match status" value="1"/>
</dbReference>
<evidence type="ECO:0000259" key="8">
    <source>
        <dbReference type="Pfam" id="PF08245"/>
    </source>
</evidence>
<evidence type="ECO:0000313" key="10">
    <source>
        <dbReference type="Proteomes" id="UP000327039"/>
    </source>
</evidence>
<comment type="similarity">
    <text evidence="1 4">Belongs to the MurCDEF family. MurE subfamily.</text>
</comment>
<feature type="region of interest" description="Disordered" evidence="6">
    <location>
        <begin position="1"/>
        <end position="61"/>
    </location>
</feature>
<evidence type="ECO:0000256" key="5">
    <source>
        <dbReference type="RuleBase" id="RU004135"/>
    </source>
</evidence>
<feature type="binding site" evidence="4">
    <location>
        <begin position="176"/>
        <end position="182"/>
    </location>
    <ligand>
        <name>ATP</name>
        <dbReference type="ChEBI" id="CHEBI:30616"/>
    </ligand>
</feature>
<dbReference type="GO" id="GO:0005737">
    <property type="term" value="C:cytoplasm"/>
    <property type="evidence" value="ECO:0007669"/>
    <property type="project" value="UniProtKB-SubCell"/>
</dbReference>
<feature type="binding site" evidence="4">
    <location>
        <position position="245"/>
    </location>
    <ligand>
        <name>UDP-N-acetyl-alpha-D-muramoyl-L-alanyl-D-glutamate</name>
        <dbReference type="ChEBI" id="CHEBI:83900"/>
    </ligand>
</feature>
<feature type="binding site" evidence="4">
    <location>
        <position position="251"/>
    </location>
    <ligand>
        <name>UDP-N-acetyl-alpha-D-muramoyl-L-alanyl-D-glutamate</name>
        <dbReference type="ChEBI" id="CHEBI:83900"/>
    </ligand>
</feature>
<keyword evidence="4 5" id="KW-0133">Cell shape</keyword>
<dbReference type="Proteomes" id="UP000327039">
    <property type="component" value="Unassembled WGS sequence"/>
</dbReference>
<dbReference type="GO" id="GO:0051301">
    <property type="term" value="P:cell division"/>
    <property type="evidence" value="ECO:0007669"/>
    <property type="project" value="UniProtKB-KW"/>
</dbReference>
<comment type="subcellular location">
    <subcellularLocation>
        <location evidence="4 5">Cytoplasm</location>
    </subcellularLocation>
</comment>
<feature type="domain" description="Mur ligase central" evidence="8">
    <location>
        <begin position="174"/>
        <end position="374"/>
    </location>
</feature>
<dbReference type="GO" id="GO:0016881">
    <property type="term" value="F:acid-amino acid ligase activity"/>
    <property type="evidence" value="ECO:0007669"/>
    <property type="project" value="UniProtKB-UniRule"/>
</dbReference>
<feature type="domain" description="Mur ligase C-terminal" evidence="7">
    <location>
        <begin position="397"/>
        <end position="522"/>
    </location>
</feature>
<dbReference type="SUPFAM" id="SSF63418">
    <property type="entry name" value="MurE/MurF N-terminal domain"/>
    <property type="match status" value="1"/>
</dbReference>
<evidence type="ECO:0000313" key="9">
    <source>
        <dbReference type="EMBL" id="KAA9084111.1"/>
    </source>
</evidence>
<dbReference type="Gene3D" id="3.40.1390.10">
    <property type="entry name" value="MurE/MurF, N-terminal domain"/>
    <property type="match status" value="1"/>
</dbReference>
<dbReference type="GO" id="GO:0008360">
    <property type="term" value="P:regulation of cell shape"/>
    <property type="evidence" value="ECO:0007669"/>
    <property type="project" value="UniProtKB-KW"/>
</dbReference>
<comment type="cofactor">
    <cofactor evidence="4">
        <name>Mg(2+)</name>
        <dbReference type="ChEBI" id="CHEBI:18420"/>
    </cofactor>
</comment>